<dbReference type="InterPro" id="IPR007274">
    <property type="entry name" value="Cop_transporter"/>
</dbReference>
<keyword evidence="3 5" id="KW-1133">Transmembrane helix</keyword>
<keyword evidence="2 5" id="KW-0812">Transmembrane</keyword>
<proteinExistence type="inferred from homology"/>
<dbReference type="PANTHER" id="PTHR12483">
    <property type="entry name" value="SOLUTE CARRIER FAMILY 31 COPPER TRANSPORTERS"/>
    <property type="match status" value="1"/>
</dbReference>
<protein>
    <recommendedName>
        <fullName evidence="5">Copper transport protein</fullName>
    </recommendedName>
</protein>
<keyword evidence="7" id="KW-1185">Reference proteome</keyword>
<keyword evidence="5" id="KW-0406">Ion transport</keyword>
<keyword evidence="5" id="KW-0813">Transport</keyword>
<evidence type="ECO:0000313" key="7">
    <source>
        <dbReference type="Proteomes" id="UP001212997"/>
    </source>
</evidence>
<evidence type="ECO:0000313" key="6">
    <source>
        <dbReference type="EMBL" id="KAJ3492243.1"/>
    </source>
</evidence>
<evidence type="ECO:0000256" key="2">
    <source>
        <dbReference type="ARBA" id="ARBA00022692"/>
    </source>
</evidence>
<name>A0AAD5VD40_9APHY</name>
<keyword evidence="5" id="KW-0186">Copper</keyword>
<feature type="transmembrane region" description="Helical" evidence="5">
    <location>
        <begin position="50"/>
        <end position="70"/>
    </location>
</feature>
<feature type="transmembrane region" description="Helical" evidence="5">
    <location>
        <begin position="123"/>
        <end position="149"/>
    </location>
</feature>
<dbReference type="GO" id="GO:0005886">
    <property type="term" value="C:plasma membrane"/>
    <property type="evidence" value="ECO:0007669"/>
    <property type="project" value="TreeGrafter"/>
</dbReference>
<reference evidence="6" key="1">
    <citation type="submission" date="2022-07" db="EMBL/GenBank/DDBJ databases">
        <title>Genome Sequence of Physisporinus lineatus.</title>
        <authorList>
            <person name="Buettner E."/>
        </authorList>
    </citation>
    <scope>NUCLEOTIDE SEQUENCE</scope>
    <source>
        <strain evidence="6">VT162</strain>
    </source>
</reference>
<dbReference type="Pfam" id="PF04145">
    <property type="entry name" value="Ctr"/>
    <property type="match status" value="1"/>
</dbReference>
<accession>A0AAD5VD40</accession>
<dbReference type="PANTHER" id="PTHR12483:SF27">
    <property type="entry name" value="COPPER TRANSPORT PROTEIN CTR1"/>
    <property type="match status" value="1"/>
</dbReference>
<dbReference type="GO" id="GO:0005375">
    <property type="term" value="F:copper ion transmembrane transporter activity"/>
    <property type="evidence" value="ECO:0007669"/>
    <property type="project" value="UniProtKB-UniRule"/>
</dbReference>
<dbReference type="Proteomes" id="UP001212997">
    <property type="component" value="Unassembled WGS sequence"/>
</dbReference>
<dbReference type="AlphaFoldDB" id="A0AAD5VD40"/>
<comment type="subcellular location">
    <subcellularLocation>
        <location evidence="1 5">Membrane</location>
        <topology evidence="1 5">Multi-pass membrane protein</topology>
    </subcellularLocation>
</comment>
<evidence type="ECO:0000256" key="4">
    <source>
        <dbReference type="ARBA" id="ARBA00023136"/>
    </source>
</evidence>
<keyword evidence="5" id="KW-0187">Copper transport</keyword>
<sequence>MDMDHSSMTSNSTSSSMGPMMLSYLHIRVANYAGDYVLFKAWRPHTGGQIAGAAIGLLFFAILERALGAFRHRLTTRWQDACVVHDDHSVDEKGGHVAPKQPIPPFHLAHDFTRGLLYGIHALFGYVLMLNIMSFQVAYIIAICGGLGIGEMIFGRLGTAHAAC</sequence>
<keyword evidence="4 5" id="KW-0472">Membrane</keyword>
<dbReference type="EMBL" id="JANAWD010000002">
    <property type="protein sequence ID" value="KAJ3492243.1"/>
    <property type="molecule type" value="Genomic_DNA"/>
</dbReference>
<organism evidence="6 7">
    <name type="scientific">Meripilus lineatus</name>
    <dbReference type="NCBI Taxonomy" id="2056292"/>
    <lineage>
        <taxon>Eukaryota</taxon>
        <taxon>Fungi</taxon>
        <taxon>Dikarya</taxon>
        <taxon>Basidiomycota</taxon>
        <taxon>Agaricomycotina</taxon>
        <taxon>Agaricomycetes</taxon>
        <taxon>Polyporales</taxon>
        <taxon>Meripilaceae</taxon>
        <taxon>Meripilus</taxon>
    </lineage>
</organism>
<comment type="similarity">
    <text evidence="5">Belongs to the copper transporter (Ctr) (TC 1.A.56) family. SLC31A subfamily.</text>
</comment>
<evidence type="ECO:0000256" key="5">
    <source>
        <dbReference type="RuleBase" id="RU367022"/>
    </source>
</evidence>
<evidence type="ECO:0000256" key="3">
    <source>
        <dbReference type="ARBA" id="ARBA00022989"/>
    </source>
</evidence>
<gene>
    <name evidence="6" type="ORF">NLI96_g97</name>
</gene>
<comment type="caution">
    <text evidence="6">The sequence shown here is derived from an EMBL/GenBank/DDBJ whole genome shotgun (WGS) entry which is preliminary data.</text>
</comment>
<evidence type="ECO:0000256" key="1">
    <source>
        <dbReference type="ARBA" id="ARBA00004141"/>
    </source>
</evidence>